<organism evidence="2 3">
    <name type="scientific">Selenomonas ruminantium</name>
    <dbReference type="NCBI Taxonomy" id="971"/>
    <lineage>
        <taxon>Bacteria</taxon>
        <taxon>Bacillati</taxon>
        <taxon>Bacillota</taxon>
        <taxon>Negativicutes</taxon>
        <taxon>Selenomonadales</taxon>
        <taxon>Selenomonadaceae</taxon>
        <taxon>Selenomonas</taxon>
    </lineage>
</organism>
<proteinExistence type="predicted"/>
<dbReference type="AlphaFoldDB" id="A0A927ZSL8"/>
<evidence type="ECO:0000313" key="3">
    <source>
        <dbReference type="Proteomes" id="UP000761380"/>
    </source>
</evidence>
<dbReference type="Pfam" id="PF04402">
    <property type="entry name" value="SIMPL"/>
    <property type="match status" value="1"/>
</dbReference>
<dbReference type="InterPro" id="IPR052022">
    <property type="entry name" value="26kDa_periplasmic_antigen"/>
</dbReference>
<comment type="caution">
    <text evidence="2">The sequence shown here is derived from an EMBL/GenBank/DDBJ whole genome shotgun (WGS) entry which is preliminary data.</text>
</comment>
<reference evidence="2" key="1">
    <citation type="submission" date="2019-04" db="EMBL/GenBank/DDBJ databases">
        <title>Evolution of Biomass-Degrading Anaerobic Consortia Revealed by Metagenomics.</title>
        <authorList>
            <person name="Peng X."/>
        </authorList>
    </citation>
    <scope>NUCLEOTIDE SEQUENCE</scope>
    <source>
        <strain evidence="2">SIG240</strain>
    </source>
</reference>
<feature type="chain" id="PRO_5037112129" evidence="1">
    <location>
        <begin position="24"/>
        <end position="233"/>
    </location>
</feature>
<dbReference type="PANTHER" id="PTHR34387:SF2">
    <property type="entry name" value="SLR1258 PROTEIN"/>
    <property type="match status" value="1"/>
</dbReference>
<protein>
    <submittedName>
        <fullName evidence="2">DUF541 domain-containing protein</fullName>
    </submittedName>
</protein>
<dbReference type="Gene3D" id="3.30.70.2970">
    <property type="entry name" value="Protein of unknown function (DUF541), domain 2"/>
    <property type="match status" value="1"/>
</dbReference>
<sequence>MRFAKLFMPLLAVMLVCSSAAFAAEEPVLAVDGRGSASIAPDQAVVTVGVVSRARSASQAQAENAQKSIAITQALKQLGVAGSDIKSQNFSFQPDYRTDDRNHAISGYTASHYLQINVRDIAKAGKIVDTALQSGANEVHSLRFSVSNQSSVRKEALGKAINDARNKADIIAQGLGCRIIGIKSVSESTGSIESRSYNMNMLAAAKAVDTSFEPGVLTLDANVHIEYLLSRAM</sequence>
<dbReference type="InterPro" id="IPR007497">
    <property type="entry name" value="SIMPL/DUF541"/>
</dbReference>
<dbReference type="Proteomes" id="UP000761380">
    <property type="component" value="Unassembled WGS sequence"/>
</dbReference>
<evidence type="ECO:0000256" key="1">
    <source>
        <dbReference type="SAM" id="SignalP"/>
    </source>
</evidence>
<dbReference type="GO" id="GO:0006974">
    <property type="term" value="P:DNA damage response"/>
    <property type="evidence" value="ECO:0007669"/>
    <property type="project" value="TreeGrafter"/>
</dbReference>
<accession>A0A927ZSL8</accession>
<evidence type="ECO:0000313" key="2">
    <source>
        <dbReference type="EMBL" id="MBE6092618.1"/>
    </source>
</evidence>
<dbReference type="RefSeq" id="WP_303817169.1">
    <property type="nucleotide sequence ID" value="NZ_CAMOFN010000051.1"/>
</dbReference>
<dbReference type="EMBL" id="SVBY01000030">
    <property type="protein sequence ID" value="MBE6092618.1"/>
    <property type="molecule type" value="Genomic_DNA"/>
</dbReference>
<name>A0A927ZSL8_SELRU</name>
<dbReference type="PANTHER" id="PTHR34387">
    <property type="entry name" value="SLR1258 PROTEIN"/>
    <property type="match status" value="1"/>
</dbReference>
<dbReference type="Gene3D" id="3.30.110.170">
    <property type="entry name" value="Protein of unknown function (DUF541), domain 1"/>
    <property type="match status" value="1"/>
</dbReference>
<feature type="signal peptide" evidence="1">
    <location>
        <begin position="1"/>
        <end position="23"/>
    </location>
</feature>
<gene>
    <name evidence="2" type="ORF">E7201_05560</name>
</gene>
<keyword evidence="1" id="KW-0732">Signal</keyword>